<dbReference type="OrthoDB" id="9802516at2"/>
<dbReference type="Pfam" id="PF02021">
    <property type="entry name" value="UPF0102"/>
    <property type="match status" value="1"/>
</dbReference>
<dbReference type="EMBL" id="LWQS01000098">
    <property type="protein sequence ID" value="OAN39416.1"/>
    <property type="molecule type" value="Genomic_DNA"/>
</dbReference>
<evidence type="ECO:0000256" key="2">
    <source>
        <dbReference type="HAMAP-Rule" id="MF_00048"/>
    </source>
</evidence>
<comment type="caution">
    <text evidence="3">The sequence shown here is derived from an EMBL/GenBank/DDBJ whole genome shotgun (WGS) entry which is preliminary data.</text>
</comment>
<dbReference type="Gene3D" id="3.40.1350.10">
    <property type="match status" value="1"/>
</dbReference>
<dbReference type="STRING" id="1707952.A6A03_19590"/>
<dbReference type="RefSeq" id="WP_066791041.1">
    <property type="nucleotide sequence ID" value="NZ_LWQS01000098.1"/>
</dbReference>
<dbReference type="SUPFAM" id="SSF52980">
    <property type="entry name" value="Restriction endonuclease-like"/>
    <property type="match status" value="1"/>
</dbReference>
<evidence type="ECO:0000313" key="4">
    <source>
        <dbReference type="Proteomes" id="UP000078287"/>
    </source>
</evidence>
<sequence length="120" mass="13637">MPTPKRRLGDHGEQIAAAYLEQRGYTLITRNWRCRSGEIDLVARDGDQIVFVEVRTRRDAYALESITVHKRQRLITLAYHYLAEHNIPPTTDWRIDVIALTITGGSLVVSDHIIAAIGEE</sequence>
<dbReference type="NCBIfam" id="NF011271">
    <property type="entry name" value="PRK14678.1"/>
    <property type="match status" value="1"/>
</dbReference>
<evidence type="ECO:0000256" key="1">
    <source>
        <dbReference type="ARBA" id="ARBA00006738"/>
    </source>
</evidence>
<dbReference type="AlphaFoldDB" id="A0A178LXX6"/>
<reference evidence="3 4" key="1">
    <citation type="submission" date="2016-04" db="EMBL/GenBank/DDBJ databases">
        <title>Chloroflexus islandicus sp. nov., a thermophilic filamentous anoxygenic phototrophic bacterium from geyser Strokkur (Iceland).</title>
        <authorList>
            <person name="Gaisin V.A."/>
            <person name="Kalashnikov A.M."/>
            <person name="Sukhacheva M.V."/>
            <person name="Grouzdev D.S."/>
            <person name="Ivanov T.M."/>
            <person name="Kuznetsov B."/>
            <person name="Gorlenko V.M."/>
        </authorList>
    </citation>
    <scope>NUCLEOTIDE SEQUENCE [LARGE SCALE GENOMIC DNA]</scope>
    <source>
        <strain evidence="4">isl-2</strain>
    </source>
</reference>
<dbReference type="Proteomes" id="UP000078287">
    <property type="component" value="Unassembled WGS sequence"/>
</dbReference>
<dbReference type="NCBIfam" id="NF009154">
    <property type="entry name" value="PRK12497.3-3"/>
    <property type="match status" value="1"/>
</dbReference>
<dbReference type="GO" id="GO:0003676">
    <property type="term" value="F:nucleic acid binding"/>
    <property type="evidence" value="ECO:0007669"/>
    <property type="project" value="InterPro"/>
</dbReference>
<dbReference type="InterPro" id="IPR003509">
    <property type="entry name" value="UPF0102_YraN-like"/>
</dbReference>
<dbReference type="NCBIfam" id="NF009150">
    <property type="entry name" value="PRK12497.1-3"/>
    <property type="match status" value="1"/>
</dbReference>
<dbReference type="PANTHER" id="PTHR34039:SF1">
    <property type="entry name" value="UPF0102 PROTEIN YRAN"/>
    <property type="match status" value="1"/>
</dbReference>
<dbReference type="PANTHER" id="PTHR34039">
    <property type="entry name" value="UPF0102 PROTEIN YRAN"/>
    <property type="match status" value="1"/>
</dbReference>
<organism evidence="3 4">
    <name type="scientific">Chloroflexus islandicus</name>
    <dbReference type="NCBI Taxonomy" id="1707952"/>
    <lineage>
        <taxon>Bacteria</taxon>
        <taxon>Bacillati</taxon>
        <taxon>Chloroflexota</taxon>
        <taxon>Chloroflexia</taxon>
        <taxon>Chloroflexales</taxon>
        <taxon>Chloroflexineae</taxon>
        <taxon>Chloroflexaceae</taxon>
        <taxon>Chloroflexus</taxon>
    </lineage>
</organism>
<dbReference type="NCBIfam" id="TIGR00252">
    <property type="entry name" value="YraN family protein"/>
    <property type="match status" value="1"/>
</dbReference>
<dbReference type="InterPro" id="IPR011856">
    <property type="entry name" value="tRNA_endonuc-like_dom_sf"/>
</dbReference>
<accession>A0A178LXX6</accession>
<comment type="similarity">
    <text evidence="1 2">Belongs to the UPF0102 family.</text>
</comment>
<gene>
    <name evidence="3" type="ORF">A6A03_19590</name>
</gene>
<evidence type="ECO:0000313" key="3">
    <source>
        <dbReference type="EMBL" id="OAN39416.1"/>
    </source>
</evidence>
<dbReference type="InterPro" id="IPR011335">
    <property type="entry name" value="Restrct_endonuc-II-like"/>
</dbReference>
<protein>
    <recommendedName>
        <fullName evidence="2">UPF0102 protein A6A03_19590</fullName>
    </recommendedName>
</protein>
<keyword evidence="4" id="KW-1185">Reference proteome</keyword>
<dbReference type="CDD" id="cd20736">
    <property type="entry name" value="PoNe_Nuclease"/>
    <property type="match status" value="1"/>
</dbReference>
<name>A0A178LXX6_9CHLR</name>
<dbReference type="HAMAP" id="MF_00048">
    <property type="entry name" value="UPF0102"/>
    <property type="match status" value="1"/>
</dbReference>
<proteinExistence type="inferred from homology"/>